<feature type="domain" description="GFO/IDH/MocA-like oxidoreductase" evidence="4">
    <location>
        <begin position="173"/>
        <end position="298"/>
    </location>
</feature>
<evidence type="ECO:0000259" key="3">
    <source>
        <dbReference type="Pfam" id="PF01408"/>
    </source>
</evidence>
<dbReference type="PANTHER" id="PTHR43818">
    <property type="entry name" value="BCDNA.GH03377"/>
    <property type="match status" value="1"/>
</dbReference>
<dbReference type="SUPFAM" id="SSF55347">
    <property type="entry name" value="Glyceraldehyde-3-phosphate dehydrogenase-like, C-terminal domain"/>
    <property type="match status" value="1"/>
</dbReference>
<evidence type="ECO:0000313" key="5">
    <source>
        <dbReference type="EMBL" id="CAA9585076.1"/>
    </source>
</evidence>
<proteinExistence type="predicted"/>
<dbReference type="PANTHER" id="PTHR43818:SF11">
    <property type="entry name" value="BCDNA.GH03377"/>
    <property type="match status" value="1"/>
</dbReference>
<dbReference type="AlphaFoldDB" id="A0A6J4VPQ5"/>
<dbReference type="Gene3D" id="3.30.360.10">
    <property type="entry name" value="Dihydrodipicolinate Reductase, domain 2"/>
    <property type="match status" value="1"/>
</dbReference>
<evidence type="ECO:0008006" key="6">
    <source>
        <dbReference type="Google" id="ProtNLM"/>
    </source>
</evidence>
<evidence type="ECO:0000256" key="1">
    <source>
        <dbReference type="ARBA" id="ARBA00023002"/>
    </source>
</evidence>
<gene>
    <name evidence="5" type="ORF">AVDCRST_MAG59-5367</name>
</gene>
<dbReference type="Pfam" id="PF22725">
    <property type="entry name" value="GFO_IDH_MocA_C3"/>
    <property type="match status" value="1"/>
</dbReference>
<reference evidence="5" key="1">
    <citation type="submission" date="2020-02" db="EMBL/GenBank/DDBJ databases">
        <authorList>
            <person name="Meier V. D."/>
        </authorList>
    </citation>
    <scope>NUCLEOTIDE SEQUENCE</scope>
    <source>
        <strain evidence="5">AVDCRST_MAG59</strain>
    </source>
</reference>
<dbReference type="Gene3D" id="3.40.50.720">
    <property type="entry name" value="NAD(P)-binding Rossmann-like Domain"/>
    <property type="match status" value="1"/>
</dbReference>
<dbReference type="InterPro" id="IPR036291">
    <property type="entry name" value="NAD(P)-bd_dom_sf"/>
</dbReference>
<evidence type="ECO:0000256" key="2">
    <source>
        <dbReference type="SAM" id="MobiDB-lite"/>
    </source>
</evidence>
<name>A0A6J4VPQ5_9BACT</name>
<dbReference type="InterPro" id="IPR000683">
    <property type="entry name" value="Gfo/Idh/MocA-like_OxRdtase_N"/>
</dbReference>
<dbReference type="Pfam" id="PF01408">
    <property type="entry name" value="GFO_IDH_MocA"/>
    <property type="match status" value="1"/>
</dbReference>
<feature type="domain" description="Gfo/Idh/MocA-like oxidoreductase N-terminal" evidence="3">
    <location>
        <begin position="47"/>
        <end position="155"/>
    </location>
</feature>
<evidence type="ECO:0000259" key="4">
    <source>
        <dbReference type="Pfam" id="PF22725"/>
    </source>
</evidence>
<feature type="region of interest" description="Disordered" evidence="2">
    <location>
        <begin position="1"/>
        <end position="23"/>
    </location>
</feature>
<accession>A0A6J4VPQ5</accession>
<dbReference type="SUPFAM" id="SSF51735">
    <property type="entry name" value="NAD(P)-binding Rossmann-fold domains"/>
    <property type="match status" value="1"/>
</dbReference>
<keyword evidence="1" id="KW-0560">Oxidoreductase</keyword>
<protein>
    <recommendedName>
        <fullName evidence="6">Gfo/Idh/MocA family oxidoreductase</fullName>
    </recommendedName>
</protein>
<sequence>MATPGRRPGIRGGSRRSSAWGGPHAQILTGGNLTAVDPIEEVSWMLRLALLGTWHVHAKDHAADALAHPGTEHVAVWDDDPARGAAFAAERGLPFEPDLGALLARADIGGVTVTAETTAHEPLIGAALDAGKHVFTEKPLALSLAVARRLADRAAAGRILGVSLVRQRWGTTLAMRDLIAAGAIGAPTAARVRVAHPGAVPTPEQPTGWLPSRFLDPAEAGGGALADLGAHPLYLLRLLLGMPERVLAVGGRVSGRPLEDNGVALLAYAGGALGVAETGFVSRGPFSAVEVHGTEGNLLLSPRDGTLRLRAAGDEGWQEVTVPADGPTPFAAWVDAVGRGEADAAQVALALDLSALVEAAARSMAEGRAVALAEVAG</sequence>
<dbReference type="InterPro" id="IPR050463">
    <property type="entry name" value="Gfo/Idh/MocA_oxidrdct_glycsds"/>
</dbReference>
<dbReference type="GO" id="GO:0000166">
    <property type="term" value="F:nucleotide binding"/>
    <property type="evidence" value="ECO:0007669"/>
    <property type="project" value="InterPro"/>
</dbReference>
<dbReference type="InterPro" id="IPR055170">
    <property type="entry name" value="GFO_IDH_MocA-like_dom"/>
</dbReference>
<dbReference type="EMBL" id="CADCWF010000375">
    <property type="protein sequence ID" value="CAA9585076.1"/>
    <property type="molecule type" value="Genomic_DNA"/>
</dbReference>
<organism evidence="5">
    <name type="scientific">uncultured Thermomicrobiales bacterium</name>
    <dbReference type="NCBI Taxonomy" id="1645740"/>
    <lineage>
        <taxon>Bacteria</taxon>
        <taxon>Pseudomonadati</taxon>
        <taxon>Thermomicrobiota</taxon>
        <taxon>Thermomicrobia</taxon>
        <taxon>Thermomicrobiales</taxon>
        <taxon>environmental samples</taxon>
    </lineage>
</organism>
<dbReference type="GO" id="GO:0016491">
    <property type="term" value="F:oxidoreductase activity"/>
    <property type="evidence" value="ECO:0007669"/>
    <property type="project" value="UniProtKB-KW"/>
</dbReference>